<proteinExistence type="predicted"/>
<organism evidence="1">
    <name type="scientific">uncultured Caudovirales phage</name>
    <dbReference type="NCBI Taxonomy" id="2100421"/>
    <lineage>
        <taxon>Viruses</taxon>
        <taxon>Duplodnaviria</taxon>
        <taxon>Heunggongvirae</taxon>
        <taxon>Uroviricota</taxon>
        <taxon>Caudoviricetes</taxon>
        <taxon>Peduoviridae</taxon>
        <taxon>Maltschvirus</taxon>
        <taxon>Maltschvirus maltsch</taxon>
    </lineage>
</organism>
<accession>A0A6J7XDZ5</accession>
<sequence length="104" mass="12043">MSRDAHYRKQTIQPIEVIESYKLSFILGNVIKYVLRHEAKNGREDLLKALWYLVYHLSGHPGLSDHVTQTVDQVGRYTNEVAADPDAKPKLRREVSTKPWDLNI</sequence>
<dbReference type="Pfam" id="PF11753">
    <property type="entry name" value="DUF3310"/>
    <property type="match status" value="1"/>
</dbReference>
<name>A0A6J7XDZ5_9CAUD</name>
<protein>
    <submittedName>
        <fullName evidence="1">SaV-like</fullName>
    </submittedName>
</protein>
<gene>
    <name evidence="1" type="ORF">UFOVP757_37</name>
</gene>
<dbReference type="InterPro" id="IPR021739">
    <property type="entry name" value="SaV-like"/>
</dbReference>
<evidence type="ECO:0000313" key="1">
    <source>
        <dbReference type="EMBL" id="CAB5226081.1"/>
    </source>
</evidence>
<dbReference type="EMBL" id="LR798355">
    <property type="protein sequence ID" value="CAB5226081.1"/>
    <property type="molecule type" value="Genomic_DNA"/>
</dbReference>
<reference evidence="1" key="1">
    <citation type="submission" date="2020-05" db="EMBL/GenBank/DDBJ databases">
        <authorList>
            <person name="Chiriac C."/>
            <person name="Salcher M."/>
            <person name="Ghai R."/>
            <person name="Kavagutti S V."/>
        </authorList>
    </citation>
    <scope>NUCLEOTIDE SEQUENCE</scope>
</reference>